<dbReference type="SUPFAM" id="SSF57850">
    <property type="entry name" value="RING/U-box"/>
    <property type="match status" value="1"/>
</dbReference>
<feature type="region of interest" description="Disordered" evidence="9">
    <location>
        <begin position="57"/>
        <end position="83"/>
    </location>
</feature>
<evidence type="ECO:0000313" key="11">
    <source>
        <dbReference type="EMBL" id="RWR77182.1"/>
    </source>
</evidence>
<organism evidence="11 12">
    <name type="scientific">Cinnamomum micranthum f. kanehirae</name>
    <dbReference type="NCBI Taxonomy" id="337451"/>
    <lineage>
        <taxon>Eukaryota</taxon>
        <taxon>Viridiplantae</taxon>
        <taxon>Streptophyta</taxon>
        <taxon>Embryophyta</taxon>
        <taxon>Tracheophyta</taxon>
        <taxon>Spermatophyta</taxon>
        <taxon>Magnoliopsida</taxon>
        <taxon>Magnoliidae</taxon>
        <taxon>Laurales</taxon>
        <taxon>Lauraceae</taxon>
        <taxon>Cinnamomum</taxon>
    </lineage>
</organism>
<dbReference type="Pfam" id="PF13639">
    <property type="entry name" value="zf-RING_2"/>
    <property type="match status" value="1"/>
</dbReference>
<dbReference type="STRING" id="337451.A0A443NF71"/>
<evidence type="ECO:0000256" key="4">
    <source>
        <dbReference type="ARBA" id="ARBA00022723"/>
    </source>
</evidence>
<dbReference type="AlphaFoldDB" id="A0A443NF71"/>
<dbReference type="EC" id="2.3.2.27" evidence="2"/>
<feature type="compositionally biased region" description="Polar residues" evidence="9">
    <location>
        <begin position="61"/>
        <end position="78"/>
    </location>
</feature>
<keyword evidence="6" id="KW-0833">Ubl conjugation pathway</keyword>
<dbReference type="InterPro" id="IPR001841">
    <property type="entry name" value="Znf_RING"/>
</dbReference>
<proteinExistence type="predicted"/>
<evidence type="ECO:0000256" key="6">
    <source>
        <dbReference type="ARBA" id="ARBA00022786"/>
    </source>
</evidence>
<dbReference type="GO" id="GO:0008270">
    <property type="term" value="F:zinc ion binding"/>
    <property type="evidence" value="ECO:0007669"/>
    <property type="project" value="UniProtKB-KW"/>
</dbReference>
<dbReference type="SMART" id="SM00184">
    <property type="entry name" value="RING"/>
    <property type="match status" value="1"/>
</dbReference>
<comment type="caution">
    <text evidence="11">The sequence shown here is derived from an EMBL/GenBank/DDBJ whole genome shotgun (WGS) entry which is preliminary data.</text>
</comment>
<comment type="catalytic activity">
    <reaction evidence="1">
        <text>S-ubiquitinyl-[E2 ubiquitin-conjugating enzyme]-L-cysteine + [acceptor protein]-L-lysine = [E2 ubiquitin-conjugating enzyme]-L-cysteine + N(6)-ubiquitinyl-[acceptor protein]-L-lysine.</text>
        <dbReference type="EC" id="2.3.2.27"/>
    </reaction>
</comment>
<dbReference type="PANTHER" id="PTHR46463:SF10">
    <property type="entry name" value="OS01G0926200 PROTEIN"/>
    <property type="match status" value="1"/>
</dbReference>
<keyword evidence="3" id="KW-0808">Transferase</keyword>
<sequence length="222" mass="24541">MGAVCCCLRGEDSEEHLHPNTSTCRHCICLRFFAQELYTALFLRAGQAGYSSIEGVAPVSSPGQVESSLDTSVPNTYRSPPRPLPYDVDPRCSRLQHGPVSRCVKSSSHFHEESQPLIRSNSNAGLEALGAADKRNGPDYEGGSKDFSEYLSRKAISGESYIFSPTEDEDVCPTCLEEYTTENPKIITQCSHHFHLGCIYEWMERSETCPVCGQVMAFDETA</sequence>
<evidence type="ECO:0000313" key="12">
    <source>
        <dbReference type="Proteomes" id="UP000283530"/>
    </source>
</evidence>
<dbReference type="Gene3D" id="3.30.40.10">
    <property type="entry name" value="Zinc/RING finger domain, C3HC4 (zinc finger)"/>
    <property type="match status" value="1"/>
</dbReference>
<reference evidence="11 12" key="1">
    <citation type="journal article" date="2019" name="Nat. Plants">
        <title>Stout camphor tree genome fills gaps in understanding of flowering plant genome evolution.</title>
        <authorList>
            <person name="Chaw S.M."/>
            <person name="Liu Y.C."/>
            <person name="Wu Y.W."/>
            <person name="Wang H.Y."/>
            <person name="Lin C.I."/>
            <person name="Wu C.S."/>
            <person name="Ke H.M."/>
            <person name="Chang L.Y."/>
            <person name="Hsu C.Y."/>
            <person name="Yang H.T."/>
            <person name="Sudianto E."/>
            <person name="Hsu M.H."/>
            <person name="Wu K.P."/>
            <person name="Wang L.N."/>
            <person name="Leebens-Mack J.H."/>
            <person name="Tsai I.J."/>
        </authorList>
    </citation>
    <scope>NUCLEOTIDE SEQUENCE [LARGE SCALE GENOMIC DNA]</scope>
    <source>
        <strain evidence="12">cv. Chaw 1501</strain>
        <tissue evidence="11">Young leaves</tissue>
    </source>
</reference>
<keyword evidence="7" id="KW-0862">Zinc</keyword>
<evidence type="ECO:0000256" key="3">
    <source>
        <dbReference type="ARBA" id="ARBA00022679"/>
    </source>
</evidence>
<evidence type="ECO:0000259" key="10">
    <source>
        <dbReference type="PROSITE" id="PS50089"/>
    </source>
</evidence>
<evidence type="ECO:0000256" key="5">
    <source>
        <dbReference type="ARBA" id="ARBA00022771"/>
    </source>
</evidence>
<keyword evidence="4" id="KW-0479">Metal-binding</keyword>
<evidence type="ECO:0000256" key="9">
    <source>
        <dbReference type="SAM" id="MobiDB-lite"/>
    </source>
</evidence>
<dbReference type="PROSITE" id="PS50089">
    <property type="entry name" value="ZF_RING_2"/>
    <property type="match status" value="1"/>
</dbReference>
<dbReference type="FunFam" id="3.30.40.10:FF:000588">
    <property type="entry name" value="RING/U-box superfamily protein"/>
    <property type="match status" value="1"/>
</dbReference>
<dbReference type="InterPro" id="IPR013083">
    <property type="entry name" value="Znf_RING/FYVE/PHD"/>
</dbReference>
<accession>A0A443NF71</accession>
<protein>
    <recommendedName>
        <fullName evidence="2">RING-type E3 ubiquitin transferase</fullName>
        <ecNumber evidence="2">2.3.2.27</ecNumber>
    </recommendedName>
</protein>
<name>A0A443NF71_9MAGN</name>
<keyword evidence="12" id="KW-1185">Reference proteome</keyword>
<dbReference type="OrthoDB" id="8062037at2759"/>
<gene>
    <name evidence="11" type="ORF">CKAN_00565800</name>
</gene>
<evidence type="ECO:0000256" key="1">
    <source>
        <dbReference type="ARBA" id="ARBA00000900"/>
    </source>
</evidence>
<dbReference type="EMBL" id="QPKB01000002">
    <property type="protein sequence ID" value="RWR77182.1"/>
    <property type="molecule type" value="Genomic_DNA"/>
</dbReference>
<dbReference type="CDD" id="cd23116">
    <property type="entry name" value="RING-H2_AIRP1-like"/>
    <property type="match status" value="1"/>
</dbReference>
<dbReference type="GO" id="GO:0061630">
    <property type="term" value="F:ubiquitin protein ligase activity"/>
    <property type="evidence" value="ECO:0007669"/>
    <property type="project" value="UniProtKB-EC"/>
</dbReference>
<dbReference type="PANTHER" id="PTHR46463">
    <property type="entry name" value="ZINC FINGER, RING/FYVE/PHD-TYPE"/>
    <property type="match status" value="1"/>
</dbReference>
<evidence type="ECO:0000256" key="8">
    <source>
        <dbReference type="PROSITE-ProRule" id="PRU00175"/>
    </source>
</evidence>
<feature type="domain" description="RING-type" evidence="10">
    <location>
        <begin position="172"/>
        <end position="212"/>
    </location>
</feature>
<evidence type="ECO:0000256" key="7">
    <source>
        <dbReference type="ARBA" id="ARBA00022833"/>
    </source>
</evidence>
<evidence type="ECO:0000256" key="2">
    <source>
        <dbReference type="ARBA" id="ARBA00012483"/>
    </source>
</evidence>
<dbReference type="Proteomes" id="UP000283530">
    <property type="component" value="Unassembled WGS sequence"/>
</dbReference>
<keyword evidence="5 8" id="KW-0863">Zinc-finger</keyword>